<dbReference type="GO" id="GO:0048471">
    <property type="term" value="C:perinuclear region of cytoplasm"/>
    <property type="evidence" value="ECO:0007669"/>
    <property type="project" value="UniProtKB-SubCell"/>
</dbReference>
<keyword evidence="14" id="KW-1185">Reference proteome</keyword>
<proteinExistence type="inferred from homology"/>
<dbReference type="GO" id="GO:0005765">
    <property type="term" value="C:lysosomal membrane"/>
    <property type="evidence" value="ECO:0007669"/>
    <property type="project" value="UniProtKB-SubCell"/>
</dbReference>
<dbReference type="AlphaFoldDB" id="A0A814K6E3"/>
<evidence type="ECO:0000256" key="9">
    <source>
        <dbReference type="ARBA" id="ARBA00035284"/>
    </source>
</evidence>
<gene>
    <name evidence="13" type="ORF">OXX778_LOCUS18698</name>
</gene>
<evidence type="ECO:0000313" key="14">
    <source>
        <dbReference type="Proteomes" id="UP000663879"/>
    </source>
</evidence>
<keyword evidence="4" id="KW-0963">Cytoplasm</keyword>
<evidence type="ECO:0000256" key="4">
    <source>
        <dbReference type="ARBA" id="ARBA00022490"/>
    </source>
</evidence>
<evidence type="ECO:0000256" key="3">
    <source>
        <dbReference type="ARBA" id="ARBA00008090"/>
    </source>
</evidence>
<sequence length="106" mass="11860">MENKMEQPPAYYSATGYPNYPIQNYQSVPYPQPQFQQQYPQPSIPTYPSNPVVLTQPVVVLNGGCPRCGVGMLNDDYGCCAITMAILFFPLGVLCCLAMRERRCTN</sequence>
<keyword evidence="6 12" id="KW-1133">Transmembrane helix</keyword>
<evidence type="ECO:0000256" key="10">
    <source>
        <dbReference type="ARBA" id="ARBA00035449"/>
    </source>
</evidence>
<name>A0A814K6E3_9BILA</name>
<evidence type="ECO:0000313" key="13">
    <source>
        <dbReference type="EMBL" id="CAF1048312.1"/>
    </source>
</evidence>
<evidence type="ECO:0000256" key="1">
    <source>
        <dbReference type="ARBA" id="ARBA00004155"/>
    </source>
</evidence>
<keyword evidence="5 12" id="KW-0812">Transmembrane</keyword>
<keyword evidence="8" id="KW-0458">Lysosome</keyword>
<comment type="caution">
    <text evidence="13">The sequence shown here is derived from an EMBL/GenBank/DDBJ whole genome shotgun (WGS) entry which is preliminary data.</text>
</comment>
<dbReference type="PANTHER" id="PTHR13551:SF1">
    <property type="entry name" value="MEMBRANE PROTEIN BRI3"/>
    <property type="match status" value="1"/>
</dbReference>
<evidence type="ECO:0000256" key="8">
    <source>
        <dbReference type="ARBA" id="ARBA00023228"/>
    </source>
</evidence>
<reference evidence="13" key="1">
    <citation type="submission" date="2021-02" db="EMBL/GenBank/DDBJ databases">
        <authorList>
            <person name="Nowell W R."/>
        </authorList>
    </citation>
    <scope>NUCLEOTIDE SEQUENCE</scope>
    <source>
        <strain evidence="13">Ploen Becks lab</strain>
    </source>
</reference>
<accession>A0A814K6E3</accession>
<evidence type="ECO:0000256" key="12">
    <source>
        <dbReference type="SAM" id="Phobius"/>
    </source>
</evidence>
<keyword evidence="7 12" id="KW-0472">Membrane</keyword>
<protein>
    <recommendedName>
        <fullName evidence="9">Membrane protein BRI3</fullName>
    </recommendedName>
    <alternativeName>
        <fullName evidence="10">Brain protein I3</fullName>
    </alternativeName>
</protein>
<evidence type="ECO:0000256" key="6">
    <source>
        <dbReference type="ARBA" id="ARBA00022989"/>
    </source>
</evidence>
<evidence type="ECO:0000256" key="2">
    <source>
        <dbReference type="ARBA" id="ARBA00004556"/>
    </source>
</evidence>
<organism evidence="13 14">
    <name type="scientific">Brachionus calyciflorus</name>
    <dbReference type="NCBI Taxonomy" id="104777"/>
    <lineage>
        <taxon>Eukaryota</taxon>
        <taxon>Metazoa</taxon>
        <taxon>Spiralia</taxon>
        <taxon>Gnathifera</taxon>
        <taxon>Rotifera</taxon>
        <taxon>Eurotatoria</taxon>
        <taxon>Monogononta</taxon>
        <taxon>Pseudotrocha</taxon>
        <taxon>Ploima</taxon>
        <taxon>Brachionidae</taxon>
        <taxon>Brachionus</taxon>
    </lineage>
</organism>
<comment type="similarity">
    <text evidence="3">Belongs to the BRI3 family.</text>
</comment>
<dbReference type="Pfam" id="PF10164">
    <property type="entry name" value="BRI3"/>
    <property type="match status" value="1"/>
</dbReference>
<evidence type="ECO:0000256" key="5">
    <source>
        <dbReference type="ARBA" id="ARBA00022692"/>
    </source>
</evidence>
<feature type="non-terminal residue" evidence="13">
    <location>
        <position position="1"/>
    </location>
</feature>
<dbReference type="Proteomes" id="UP000663879">
    <property type="component" value="Unassembled WGS sequence"/>
</dbReference>
<dbReference type="OrthoDB" id="2564984at2759"/>
<comment type="subcellular location">
    <subcellularLocation>
        <location evidence="2">Cytoplasm</location>
        <location evidence="2">Perinuclear region</location>
    </subcellularLocation>
    <subcellularLocation>
        <location evidence="1">Lysosome membrane</location>
        <topology evidence="1">Multi-pass membrane protein</topology>
    </subcellularLocation>
</comment>
<dbReference type="PANTHER" id="PTHR13551">
    <property type="entry name" value="BRAIN PROTEIN I3"/>
    <property type="match status" value="1"/>
</dbReference>
<feature type="transmembrane region" description="Helical" evidence="12">
    <location>
        <begin position="81"/>
        <end position="99"/>
    </location>
</feature>
<dbReference type="InterPro" id="IPR019317">
    <property type="entry name" value="BRI3"/>
</dbReference>
<evidence type="ECO:0000256" key="7">
    <source>
        <dbReference type="ARBA" id="ARBA00023136"/>
    </source>
</evidence>
<evidence type="ECO:0000256" key="11">
    <source>
        <dbReference type="ARBA" id="ARBA00046593"/>
    </source>
</evidence>
<comment type="subunit">
    <text evidence="11">Interacts with BRI3BP. Interacts with MGAT1 and IFITM3.</text>
</comment>
<dbReference type="EMBL" id="CAJNOC010005299">
    <property type="protein sequence ID" value="CAF1048312.1"/>
    <property type="molecule type" value="Genomic_DNA"/>
</dbReference>